<protein>
    <submittedName>
        <fullName evidence="1">Uncharacterized protein</fullName>
    </submittedName>
</protein>
<proteinExistence type="predicted"/>
<evidence type="ECO:0000313" key="1">
    <source>
        <dbReference type="EMBL" id="PKU70076.1"/>
    </source>
</evidence>
<keyword evidence="2" id="KW-1185">Reference proteome</keyword>
<reference evidence="1 2" key="1">
    <citation type="journal article" date="2016" name="Sci. Rep.">
        <title>The Dendrobium catenatum Lindl. genome sequence provides insights into polysaccharide synthase, floral development and adaptive evolution.</title>
        <authorList>
            <person name="Zhang G.Q."/>
            <person name="Xu Q."/>
            <person name="Bian C."/>
            <person name="Tsai W.C."/>
            <person name="Yeh C.M."/>
            <person name="Liu K.W."/>
            <person name="Yoshida K."/>
            <person name="Zhang L.S."/>
            <person name="Chang S.B."/>
            <person name="Chen F."/>
            <person name="Shi Y."/>
            <person name="Su Y.Y."/>
            <person name="Zhang Y.Q."/>
            <person name="Chen L.J."/>
            <person name="Yin Y."/>
            <person name="Lin M."/>
            <person name="Huang H."/>
            <person name="Deng H."/>
            <person name="Wang Z.W."/>
            <person name="Zhu S.L."/>
            <person name="Zhao X."/>
            <person name="Deng C."/>
            <person name="Niu S.C."/>
            <person name="Huang J."/>
            <person name="Wang M."/>
            <person name="Liu G.H."/>
            <person name="Yang H.J."/>
            <person name="Xiao X.J."/>
            <person name="Hsiao Y.Y."/>
            <person name="Wu W.L."/>
            <person name="Chen Y.Y."/>
            <person name="Mitsuda N."/>
            <person name="Ohme-Takagi M."/>
            <person name="Luo Y.B."/>
            <person name="Van de Peer Y."/>
            <person name="Liu Z.J."/>
        </authorList>
    </citation>
    <scope>NUCLEOTIDE SEQUENCE [LARGE SCALE GENOMIC DNA]</scope>
    <source>
        <tissue evidence="1">The whole plant</tissue>
    </source>
</reference>
<dbReference type="Proteomes" id="UP000233837">
    <property type="component" value="Unassembled WGS sequence"/>
</dbReference>
<reference evidence="1 2" key="2">
    <citation type="journal article" date="2017" name="Nature">
        <title>The Apostasia genome and the evolution of orchids.</title>
        <authorList>
            <person name="Zhang G.Q."/>
            <person name="Liu K.W."/>
            <person name="Li Z."/>
            <person name="Lohaus R."/>
            <person name="Hsiao Y.Y."/>
            <person name="Niu S.C."/>
            <person name="Wang J.Y."/>
            <person name="Lin Y.C."/>
            <person name="Xu Q."/>
            <person name="Chen L.J."/>
            <person name="Yoshida K."/>
            <person name="Fujiwara S."/>
            <person name="Wang Z.W."/>
            <person name="Zhang Y.Q."/>
            <person name="Mitsuda N."/>
            <person name="Wang M."/>
            <person name="Liu G.H."/>
            <person name="Pecoraro L."/>
            <person name="Huang H.X."/>
            <person name="Xiao X.J."/>
            <person name="Lin M."/>
            <person name="Wu X.Y."/>
            <person name="Wu W.L."/>
            <person name="Chen Y.Y."/>
            <person name="Chang S.B."/>
            <person name="Sakamoto S."/>
            <person name="Ohme-Takagi M."/>
            <person name="Yagi M."/>
            <person name="Zeng S.J."/>
            <person name="Shen C.Y."/>
            <person name="Yeh C.M."/>
            <person name="Luo Y.B."/>
            <person name="Tsai W.C."/>
            <person name="Van de Peer Y."/>
            <person name="Liu Z.J."/>
        </authorList>
    </citation>
    <scope>NUCLEOTIDE SEQUENCE [LARGE SCALE GENOMIC DNA]</scope>
    <source>
        <tissue evidence="1">The whole plant</tissue>
    </source>
</reference>
<gene>
    <name evidence="1" type="ORF">MA16_Dca016360</name>
</gene>
<dbReference type="EMBL" id="KZ502953">
    <property type="protein sequence ID" value="PKU70076.1"/>
    <property type="molecule type" value="Genomic_DNA"/>
</dbReference>
<name>A0A2I0W339_9ASPA</name>
<dbReference type="AlphaFoldDB" id="A0A2I0W339"/>
<organism evidence="1 2">
    <name type="scientific">Dendrobium catenatum</name>
    <dbReference type="NCBI Taxonomy" id="906689"/>
    <lineage>
        <taxon>Eukaryota</taxon>
        <taxon>Viridiplantae</taxon>
        <taxon>Streptophyta</taxon>
        <taxon>Embryophyta</taxon>
        <taxon>Tracheophyta</taxon>
        <taxon>Spermatophyta</taxon>
        <taxon>Magnoliopsida</taxon>
        <taxon>Liliopsida</taxon>
        <taxon>Asparagales</taxon>
        <taxon>Orchidaceae</taxon>
        <taxon>Epidendroideae</taxon>
        <taxon>Malaxideae</taxon>
        <taxon>Dendrobiinae</taxon>
        <taxon>Dendrobium</taxon>
    </lineage>
</organism>
<accession>A0A2I0W339</accession>
<evidence type="ECO:0000313" key="2">
    <source>
        <dbReference type="Proteomes" id="UP000233837"/>
    </source>
</evidence>
<sequence length="198" mass="22025">METRVVRLRRREGSGGVRLESSGKNRGIGREQKSCIIFEESKRLKEMFRLLFNDAKEYDSTVFLQESRERPLSAPFCRGSSGISRLDRIPPFGDEHPSSVLFCITAALDVRRWRVYQVGRAATMGWQGQLGRDLRIPTSEKAVIEALNLESRLPVAVDIDGAEAYEIQGKAINLSCSSISVCSIIACPSLSLSRGAFL</sequence>